<dbReference type="KEGG" id="cai:Caci_3335"/>
<evidence type="ECO:0000256" key="1">
    <source>
        <dbReference type="ARBA" id="ARBA00004651"/>
    </source>
</evidence>
<dbReference type="EMBL" id="CP001700">
    <property type="protein sequence ID" value="ACU72242.1"/>
    <property type="molecule type" value="Genomic_DNA"/>
</dbReference>
<feature type="transmembrane region" description="Helical" evidence="8">
    <location>
        <begin position="193"/>
        <end position="221"/>
    </location>
</feature>
<sequence length="334" mass="35224" precursor="true">MTASAPADVPAGVGESTPAAAASPLRSAGPRGLRGARFPRALRGRAGSPRRARRSRRADLLGLAPFAAYVAVFLGAPAYTVITAAFKDDAGNATLSNVTTTLKDPYRHAFEVSIELSVLSAVLGAVLGLALAIAVSGARRDGFVHRAVTTASGVLAYFGGLPLAFVFLATLGPQGLVTKWLNSAGYNLTQHGFVLWNMAGLVLVYLYFQIPLMLLVIFPALDGLRPQWEEAARNLGASRRQYWLRVGGPLLAPPFLGALLLLFANAFAAYATAYALSTGSVPLVPIQIGSVMSGNVIAGKENIGNALGLWMIVVVGLVVVAYTLLQRRTARWLR</sequence>
<dbReference type="InterPro" id="IPR035906">
    <property type="entry name" value="MetI-like_sf"/>
</dbReference>
<feature type="transmembrane region" description="Helical" evidence="8">
    <location>
        <begin position="242"/>
        <end position="270"/>
    </location>
</feature>
<keyword evidence="12" id="KW-1185">Reference proteome</keyword>
<feature type="region of interest" description="Disordered" evidence="9">
    <location>
        <begin position="1"/>
        <end position="54"/>
    </location>
</feature>
<evidence type="ECO:0000256" key="4">
    <source>
        <dbReference type="ARBA" id="ARBA00022475"/>
    </source>
</evidence>
<feature type="domain" description="ABC transmembrane type-1" evidence="10">
    <location>
        <begin position="110"/>
        <end position="324"/>
    </location>
</feature>
<dbReference type="Proteomes" id="UP000000851">
    <property type="component" value="Chromosome"/>
</dbReference>
<dbReference type="Pfam" id="PF00528">
    <property type="entry name" value="BPD_transp_1"/>
    <property type="match status" value="1"/>
</dbReference>
<dbReference type="STRING" id="479433.Caci_3335"/>
<accession>C7Q7P9</accession>
<dbReference type="OrthoDB" id="8404154at2"/>
<dbReference type="RefSeq" id="WP_012787535.1">
    <property type="nucleotide sequence ID" value="NC_013131.1"/>
</dbReference>
<name>C7Q7P9_CATAD</name>
<dbReference type="HOGENOM" id="CLU_016047_18_6_11"/>
<evidence type="ECO:0000256" key="8">
    <source>
        <dbReference type="RuleBase" id="RU363032"/>
    </source>
</evidence>
<keyword evidence="3 8" id="KW-0813">Transport</keyword>
<evidence type="ECO:0000256" key="6">
    <source>
        <dbReference type="ARBA" id="ARBA00022989"/>
    </source>
</evidence>
<evidence type="ECO:0000256" key="5">
    <source>
        <dbReference type="ARBA" id="ARBA00022692"/>
    </source>
</evidence>
<reference evidence="11 12" key="1">
    <citation type="journal article" date="2009" name="Stand. Genomic Sci.">
        <title>Complete genome sequence of Catenulispora acidiphila type strain (ID 139908).</title>
        <authorList>
            <person name="Copeland A."/>
            <person name="Lapidus A."/>
            <person name="Glavina Del Rio T."/>
            <person name="Nolan M."/>
            <person name="Lucas S."/>
            <person name="Chen F."/>
            <person name="Tice H."/>
            <person name="Cheng J.F."/>
            <person name="Bruce D."/>
            <person name="Goodwin L."/>
            <person name="Pitluck S."/>
            <person name="Mikhailova N."/>
            <person name="Pati A."/>
            <person name="Ivanova N."/>
            <person name="Mavromatis K."/>
            <person name="Chen A."/>
            <person name="Palaniappan K."/>
            <person name="Chain P."/>
            <person name="Land M."/>
            <person name="Hauser L."/>
            <person name="Chang Y.J."/>
            <person name="Jeffries C.D."/>
            <person name="Chertkov O."/>
            <person name="Brettin T."/>
            <person name="Detter J.C."/>
            <person name="Han C."/>
            <person name="Ali Z."/>
            <person name="Tindall B.J."/>
            <person name="Goker M."/>
            <person name="Bristow J."/>
            <person name="Eisen J.A."/>
            <person name="Markowitz V."/>
            <person name="Hugenholtz P."/>
            <person name="Kyrpides N.C."/>
            <person name="Klenk H.P."/>
        </authorList>
    </citation>
    <scope>NUCLEOTIDE SEQUENCE [LARGE SCALE GENOMIC DNA]</scope>
    <source>
        <strain evidence="12">DSM 44928 / JCM 14897 / NBRC 102108 / NRRL B-24433 / ID139908</strain>
    </source>
</reference>
<dbReference type="eggNOG" id="COG4132">
    <property type="taxonomic scope" value="Bacteria"/>
</dbReference>
<dbReference type="PANTHER" id="PTHR42929">
    <property type="entry name" value="INNER MEMBRANE ABC TRANSPORTER PERMEASE PROTEIN YDCU-RELATED-RELATED"/>
    <property type="match status" value="1"/>
</dbReference>
<dbReference type="GO" id="GO:0005886">
    <property type="term" value="C:plasma membrane"/>
    <property type="evidence" value="ECO:0007669"/>
    <property type="project" value="UniProtKB-SubCell"/>
</dbReference>
<evidence type="ECO:0000256" key="3">
    <source>
        <dbReference type="ARBA" id="ARBA00022448"/>
    </source>
</evidence>
<dbReference type="AlphaFoldDB" id="C7Q7P9"/>
<dbReference type="Gene3D" id="1.10.3720.10">
    <property type="entry name" value="MetI-like"/>
    <property type="match status" value="1"/>
</dbReference>
<comment type="similarity">
    <text evidence="2">Belongs to the binding-protein-dependent transport system permease family. CysTW subfamily.</text>
</comment>
<dbReference type="InterPro" id="IPR000515">
    <property type="entry name" value="MetI-like"/>
</dbReference>
<comment type="subcellular location">
    <subcellularLocation>
        <location evidence="1 8">Cell membrane</location>
        <topology evidence="1 8">Multi-pass membrane protein</topology>
    </subcellularLocation>
</comment>
<gene>
    <name evidence="11" type="ordered locus">Caci_3335</name>
</gene>
<dbReference type="GO" id="GO:0055085">
    <property type="term" value="P:transmembrane transport"/>
    <property type="evidence" value="ECO:0007669"/>
    <property type="project" value="InterPro"/>
</dbReference>
<evidence type="ECO:0000256" key="7">
    <source>
        <dbReference type="ARBA" id="ARBA00023136"/>
    </source>
</evidence>
<dbReference type="SUPFAM" id="SSF161098">
    <property type="entry name" value="MetI-like"/>
    <property type="match status" value="1"/>
</dbReference>
<keyword evidence="7 8" id="KW-0472">Membrane</keyword>
<dbReference type="CDD" id="cd06261">
    <property type="entry name" value="TM_PBP2"/>
    <property type="match status" value="1"/>
</dbReference>
<feature type="transmembrane region" description="Helical" evidence="8">
    <location>
        <begin position="147"/>
        <end position="173"/>
    </location>
</feature>
<evidence type="ECO:0000313" key="12">
    <source>
        <dbReference type="Proteomes" id="UP000000851"/>
    </source>
</evidence>
<dbReference type="InParanoid" id="C7Q7P9"/>
<feature type="transmembrane region" description="Helical" evidence="8">
    <location>
        <begin position="60"/>
        <end position="82"/>
    </location>
</feature>
<keyword evidence="5 8" id="KW-0812">Transmembrane</keyword>
<feature type="compositionally biased region" description="Basic residues" evidence="9">
    <location>
        <begin position="40"/>
        <end position="54"/>
    </location>
</feature>
<feature type="transmembrane region" description="Helical" evidence="8">
    <location>
        <begin position="116"/>
        <end position="135"/>
    </location>
</feature>
<proteinExistence type="inferred from homology"/>
<dbReference type="PROSITE" id="PS50928">
    <property type="entry name" value="ABC_TM1"/>
    <property type="match status" value="1"/>
</dbReference>
<feature type="transmembrane region" description="Helical" evidence="8">
    <location>
        <begin position="307"/>
        <end position="325"/>
    </location>
</feature>
<keyword evidence="6 8" id="KW-1133">Transmembrane helix</keyword>
<evidence type="ECO:0000313" key="11">
    <source>
        <dbReference type="EMBL" id="ACU72242.1"/>
    </source>
</evidence>
<evidence type="ECO:0000256" key="9">
    <source>
        <dbReference type="SAM" id="MobiDB-lite"/>
    </source>
</evidence>
<dbReference type="PANTHER" id="PTHR42929:SF1">
    <property type="entry name" value="INNER MEMBRANE ABC TRANSPORTER PERMEASE PROTEIN YDCU-RELATED"/>
    <property type="match status" value="1"/>
</dbReference>
<organism evidence="11 12">
    <name type="scientific">Catenulispora acidiphila (strain DSM 44928 / JCM 14897 / NBRC 102108 / NRRL B-24433 / ID139908)</name>
    <dbReference type="NCBI Taxonomy" id="479433"/>
    <lineage>
        <taxon>Bacteria</taxon>
        <taxon>Bacillati</taxon>
        <taxon>Actinomycetota</taxon>
        <taxon>Actinomycetes</taxon>
        <taxon>Catenulisporales</taxon>
        <taxon>Catenulisporaceae</taxon>
        <taxon>Catenulispora</taxon>
    </lineage>
</organism>
<keyword evidence="4" id="KW-1003">Cell membrane</keyword>
<evidence type="ECO:0000259" key="10">
    <source>
        <dbReference type="PROSITE" id="PS50928"/>
    </source>
</evidence>
<evidence type="ECO:0000256" key="2">
    <source>
        <dbReference type="ARBA" id="ARBA00007069"/>
    </source>
</evidence>
<protein>
    <submittedName>
        <fullName evidence="11">Binding-protein-dependent transport systems inner membrane component</fullName>
    </submittedName>
</protein>